<evidence type="ECO:0000313" key="2">
    <source>
        <dbReference type="Proteomes" id="UP000029628"/>
    </source>
</evidence>
<dbReference type="PANTHER" id="PTHR34070:SF1">
    <property type="entry name" value="DNA ALKYLATION REPAIR PROTEIN"/>
    <property type="match status" value="1"/>
</dbReference>
<evidence type="ECO:0000313" key="1">
    <source>
        <dbReference type="EMBL" id="KGF47423.1"/>
    </source>
</evidence>
<keyword evidence="2" id="KW-1185">Reference proteome</keyword>
<dbReference type="InterPro" id="IPR014825">
    <property type="entry name" value="DNA_alkylation"/>
</dbReference>
<dbReference type="CDD" id="cd06561">
    <property type="entry name" value="AlkD_like"/>
    <property type="match status" value="1"/>
</dbReference>
<proteinExistence type="predicted"/>
<sequence length="224" mass="26558">MNIKEELLALQDSSYADFQAKLVPNIPRDLFIGVRVPEARKLAKRILGEPETSKFLKELPHTYYDENMLHGLLISEMKDYDACIEAVDEFLPYVDNWAVCDSMSPKIFKKHTIALLDKIKEWSKSEKEYTIRFGIEMLMSYFLDDDFKPAYLEIPLLAKREKYYVQMMIAWFFATALAKQWDATIQYFEEQRLDTWTHNKAIQKARESKRITTKQKEYVKSLKR</sequence>
<dbReference type="eggNOG" id="COG4912">
    <property type="taxonomic scope" value="Bacteria"/>
</dbReference>
<name>A0A096AK00_9FIRM</name>
<reference evidence="1 2" key="1">
    <citation type="submission" date="2014-07" db="EMBL/GenBank/DDBJ databases">
        <authorList>
            <person name="McCorrison J."/>
            <person name="Sanka R."/>
            <person name="Torralba M."/>
            <person name="Gillis M."/>
            <person name="Haft D.H."/>
            <person name="Methe B."/>
            <person name="Sutton G."/>
            <person name="Nelson K.E."/>
        </authorList>
    </citation>
    <scope>NUCLEOTIDE SEQUENCE [LARGE SCALE GENOMIC DNA]</scope>
    <source>
        <strain evidence="1 2">DNF00314</strain>
    </source>
</reference>
<dbReference type="Proteomes" id="UP000029628">
    <property type="component" value="Unassembled WGS sequence"/>
</dbReference>
<dbReference type="PANTHER" id="PTHR34070">
    <property type="entry name" value="ARMADILLO-TYPE FOLD"/>
    <property type="match status" value="1"/>
</dbReference>
<dbReference type="Gene3D" id="1.25.10.90">
    <property type="match status" value="1"/>
</dbReference>
<dbReference type="SUPFAM" id="SSF48371">
    <property type="entry name" value="ARM repeat"/>
    <property type="match status" value="1"/>
</dbReference>
<organism evidence="1 2">
    <name type="scientific">Veillonella montpellierensis DNF00314</name>
    <dbReference type="NCBI Taxonomy" id="1401067"/>
    <lineage>
        <taxon>Bacteria</taxon>
        <taxon>Bacillati</taxon>
        <taxon>Bacillota</taxon>
        <taxon>Negativicutes</taxon>
        <taxon>Veillonellales</taxon>
        <taxon>Veillonellaceae</taxon>
        <taxon>Veillonella</taxon>
    </lineage>
</organism>
<accession>A0A096AK00</accession>
<comment type="caution">
    <text evidence="1">The sequence shown here is derived from an EMBL/GenBank/DDBJ whole genome shotgun (WGS) entry which is preliminary data.</text>
</comment>
<dbReference type="InterPro" id="IPR016024">
    <property type="entry name" value="ARM-type_fold"/>
</dbReference>
<gene>
    <name evidence="1" type="ORF">HMPREF0872_04430</name>
</gene>
<dbReference type="Pfam" id="PF08713">
    <property type="entry name" value="DNA_alkylation"/>
    <property type="match status" value="1"/>
</dbReference>
<protein>
    <submittedName>
        <fullName evidence="1">DNA alkylation repair protein</fullName>
    </submittedName>
</protein>
<dbReference type="AlphaFoldDB" id="A0A096AK00"/>
<dbReference type="EMBL" id="JRNT01000009">
    <property type="protein sequence ID" value="KGF47423.1"/>
    <property type="molecule type" value="Genomic_DNA"/>
</dbReference>